<accession>A0A7G1HZE1</accession>
<dbReference type="RefSeq" id="WP_021931850.1">
    <property type="nucleotide sequence ID" value="NZ_AP023322.1"/>
</dbReference>
<dbReference type="KEGG" id="copr:Cop2CBH44_27560"/>
<dbReference type="InterPro" id="IPR026444">
    <property type="entry name" value="Secre_tail"/>
</dbReference>
<dbReference type="EMBL" id="AP023322">
    <property type="protein sequence ID" value="BCI64403.1"/>
    <property type="molecule type" value="Genomic_DNA"/>
</dbReference>
<dbReference type="Proteomes" id="UP000594042">
    <property type="component" value="Chromosome"/>
</dbReference>
<evidence type="ECO:0000256" key="1">
    <source>
        <dbReference type="SAM" id="SignalP"/>
    </source>
</evidence>
<keyword evidence="4" id="KW-1185">Reference proteome</keyword>
<evidence type="ECO:0000313" key="3">
    <source>
        <dbReference type="EMBL" id="BCI64403.1"/>
    </source>
</evidence>
<feature type="signal peptide" evidence="1">
    <location>
        <begin position="1"/>
        <end position="19"/>
    </location>
</feature>
<name>A0A7G1HZE1_9BACT</name>
<proteinExistence type="predicted"/>
<protein>
    <recommendedName>
        <fullName evidence="2">Secretion system C-terminal sorting domain-containing protein</fullName>
    </recommendedName>
</protein>
<evidence type="ECO:0000313" key="4">
    <source>
        <dbReference type="Proteomes" id="UP000594042"/>
    </source>
</evidence>
<gene>
    <name evidence="3" type="ORF">Cop2CBH44_27560</name>
</gene>
<reference evidence="4" key="1">
    <citation type="submission" date="2020-07" db="EMBL/GenBank/DDBJ databases">
        <title>Complete genome sequencing of Coprobacter sp. strain 2CBH44.</title>
        <authorList>
            <person name="Sakamoto M."/>
            <person name="Murakami T."/>
            <person name="Mori H."/>
        </authorList>
    </citation>
    <scope>NUCLEOTIDE SEQUENCE [LARGE SCALE GENOMIC DNA]</scope>
    <source>
        <strain evidence="4">2CBH44</strain>
    </source>
</reference>
<dbReference type="AlphaFoldDB" id="A0A7G1HZE1"/>
<sequence>MKKKFFTLISALIIGGSLSAETIETFPYTADWKYADESNVGSNTGKPSDDQSLYDLGGWTSIAGQGDKPFYIAFSKGAPLSNTMEFVDGQQTSIKISYLVSPVFNFSDKTTSQIISFKCGKENTAISNLELLYTTNYTGDVNTTEWTPIKTNLIPEDQSGLGDSKLTTISVTTNITSPTVVLAIRAAKDDNYSGDASAQTKIRVTKFQISLEEKELIESIPYEAKWNYKPELINAADSTFIDQKSYSEIIKESSNWEFNGWASHRETKSRDFSILTNKNDKGLYRQIPNTVEWTDNCKNNPGTINWFISPKIDLSAGGTKYIQFYTGKEAADQLYSNIELFYSLDYKDNYQTATWISIKKNIIPAEQAGLDNTTMVNVNEPLNLVANSVTFAFKAAPQENGTVGAKQTKIRIKDFKILDEDTTTSIENTKANDTSVNIYPNPTQGILNVSADQAITNIIITNIGGQTIMQIAQPAGQISIANLPTGYYQALIILSDGSQVVKRIVKR</sequence>
<keyword evidence="1" id="KW-0732">Signal</keyword>
<evidence type="ECO:0000259" key="2">
    <source>
        <dbReference type="Pfam" id="PF18962"/>
    </source>
</evidence>
<feature type="chain" id="PRO_5028841171" description="Secretion system C-terminal sorting domain-containing protein" evidence="1">
    <location>
        <begin position="20"/>
        <end position="507"/>
    </location>
</feature>
<dbReference type="NCBIfam" id="TIGR04183">
    <property type="entry name" value="Por_Secre_tail"/>
    <property type="match status" value="1"/>
</dbReference>
<organism evidence="3 4">
    <name type="scientific">Coprobacter secundus subsp. similis</name>
    <dbReference type="NCBI Taxonomy" id="2751153"/>
    <lineage>
        <taxon>Bacteria</taxon>
        <taxon>Pseudomonadati</taxon>
        <taxon>Bacteroidota</taxon>
        <taxon>Bacteroidia</taxon>
        <taxon>Bacteroidales</taxon>
        <taxon>Barnesiellaceae</taxon>
        <taxon>Coprobacter</taxon>
    </lineage>
</organism>
<dbReference type="Pfam" id="PF18962">
    <property type="entry name" value="Por_Secre_tail"/>
    <property type="match status" value="1"/>
</dbReference>
<feature type="domain" description="Secretion system C-terminal sorting" evidence="2">
    <location>
        <begin position="438"/>
        <end position="504"/>
    </location>
</feature>